<dbReference type="InterPro" id="IPR039420">
    <property type="entry name" value="WalR-like"/>
</dbReference>
<dbReference type="PANTHER" id="PTHR48111">
    <property type="entry name" value="REGULATOR OF RPOS"/>
    <property type="match status" value="1"/>
</dbReference>
<dbReference type="FunFam" id="3.40.50.2300:FF:000001">
    <property type="entry name" value="DNA-binding response regulator PhoB"/>
    <property type="match status" value="1"/>
</dbReference>
<keyword evidence="3" id="KW-0597">Phosphoprotein</keyword>
<dbReference type="PANTHER" id="PTHR48111:SF4">
    <property type="entry name" value="DNA-BINDING DUAL TRANSCRIPTIONAL REGULATOR OMPR"/>
    <property type="match status" value="1"/>
</dbReference>
<evidence type="ECO:0000313" key="10">
    <source>
        <dbReference type="EMBL" id="SUS05609.1"/>
    </source>
</evidence>
<evidence type="ECO:0000256" key="2">
    <source>
        <dbReference type="ARBA" id="ARBA00022490"/>
    </source>
</evidence>
<sequence>MDPEAHILVVDDDTQVRQLIGRFLRENGYRVSGARDGREMRETLVSVAIDLIILDLMLPGTSGLDLCRELRTTSSIPIIMLTAKGEDTDRIVGLEVGADDYLPKPFNPRELLARIRAVLRRAALQQPGEPPRGRLIAFGGWTLDTLRREVRSADGVVVDLSGGEYDVLIAFVEHPNRILTRDQLLELARNRASNAFDRSIDVQISRIRRKLEGDGNAPPLIKTVRGAGYIFLPTVKRC</sequence>
<keyword evidence="2" id="KW-0963">Cytoplasm</keyword>
<dbReference type="FunFam" id="1.10.10.10:FF:000099">
    <property type="entry name" value="Two-component system response regulator TorR"/>
    <property type="match status" value="1"/>
</dbReference>
<evidence type="ECO:0000256" key="7">
    <source>
        <dbReference type="ARBA" id="ARBA00023163"/>
    </source>
</evidence>
<dbReference type="SMART" id="SM00862">
    <property type="entry name" value="Trans_reg_C"/>
    <property type="match status" value="1"/>
</dbReference>
<name>A0A380TB29_9ZZZZ</name>
<feature type="domain" description="OmpR/PhoB-type" evidence="9">
    <location>
        <begin position="133"/>
        <end position="233"/>
    </location>
</feature>
<dbReference type="InterPro" id="IPR001789">
    <property type="entry name" value="Sig_transdc_resp-reg_receiver"/>
</dbReference>
<organism evidence="10">
    <name type="scientific">metagenome</name>
    <dbReference type="NCBI Taxonomy" id="256318"/>
    <lineage>
        <taxon>unclassified sequences</taxon>
        <taxon>metagenomes</taxon>
    </lineage>
</organism>
<dbReference type="PROSITE" id="PS50110">
    <property type="entry name" value="RESPONSE_REGULATORY"/>
    <property type="match status" value="1"/>
</dbReference>
<protein>
    <submittedName>
        <fullName evidence="10">DNA-binding response regulator in two-component regulatory system with EnvZ</fullName>
    </submittedName>
</protein>
<dbReference type="SMART" id="SM00448">
    <property type="entry name" value="REC"/>
    <property type="match status" value="1"/>
</dbReference>
<dbReference type="InterPro" id="IPR016032">
    <property type="entry name" value="Sig_transdc_resp-reg_C-effctor"/>
</dbReference>
<dbReference type="SUPFAM" id="SSF46894">
    <property type="entry name" value="C-terminal effector domain of the bipartite response regulators"/>
    <property type="match status" value="1"/>
</dbReference>
<feature type="domain" description="Response regulatory" evidence="8">
    <location>
        <begin position="6"/>
        <end position="119"/>
    </location>
</feature>
<evidence type="ECO:0000256" key="6">
    <source>
        <dbReference type="ARBA" id="ARBA00023125"/>
    </source>
</evidence>
<evidence type="ECO:0000256" key="3">
    <source>
        <dbReference type="ARBA" id="ARBA00022553"/>
    </source>
</evidence>
<dbReference type="InterPro" id="IPR001867">
    <property type="entry name" value="OmpR/PhoB-type_DNA-bd"/>
</dbReference>
<dbReference type="GO" id="GO:0006355">
    <property type="term" value="P:regulation of DNA-templated transcription"/>
    <property type="evidence" value="ECO:0007669"/>
    <property type="project" value="InterPro"/>
</dbReference>
<dbReference type="Pfam" id="PF00072">
    <property type="entry name" value="Response_reg"/>
    <property type="match status" value="1"/>
</dbReference>
<dbReference type="Gene3D" id="6.10.250.690">
    <property type="match status" value="1"/>
</dbReference>
<keyword evidence="4" id="KW-0902">Two-component regulatory system</keyword>
<keyword evidence="7" id="KW-0804">Transcription</keyword>
<dbReference type="AlphaFoldDB" id="A0A380TB29"/>
<dbReference type="Gene3D" id="1.10.10.10">
    <property type="entry name" value="Winged helix-like DNA-binding domain superfamily/Winged helix DNA-binding domain"/>
    <property type="match status" value="1"/>
</dbReference>
<dbReference type="PROSITE" id="PS51755">
    <property type="entry name" value="OMPR_PHOB"/>
    <property type="match status" value="1"/>
</dbReference>
<comment type="subcellular location">
    <subcellularLocation>
        <location evidence="1">Cytoplasm</location>
    </subcellularLocation>
</comment>
<dbReference type="SUPFAM" id="SSF52172">
    <property type="entry name" value="CheY-like"/>
    <property type="match status" value="1"/>
</dbReference>
<gene>
    <name evidence="10" type="primary">ompR</name>
    <name evidence="10" type="ORF">DF3PB_20077</name>
</gene>
<dbReference type="GO" id="GO:0005829">
    <property type="term" value="C:cytosol"/>
    <property type="evidence" value="ECO:0007669"/>
    <property type="project" value="TreeGrafter"/>
</dbReference>
<evidence type="ECO:0000259" key="8">
    <source>
        <dbReference type="PROSITE" id="PS50110"/>
    </source>
</evidence>
<dbReference type="Gene3D" id="3.40.50.2300">
    <property type="match status" value="1"/>
</dbReference>
<keyword evidence="6 10" id="KW-0238">DNA-binding</keyword>
<evidence type="ECO:0000256" key="4">
    <source>
        <dbReference type="ARBA" id="ARBA00023012"/>
    </source>
</evidence>
<dbReference type="CDD" id="cd00383">
    <property type="entry name" value="trans_reg_C"/>
    <property type="match status" value="1"/>
</dbReference>
<reference evidence="10" key="1">
    <citation type="submission" date="2018-07" db="EMBL/GenBank/DDBJ databases">
        <authorList>
            <person name="Quirk P.G."/>
            <person name="Krulwich T.A."/>
        </authorList>
    </citation>
    <scope>NUCLEOTIDE SEQUENCE</scope>
</reference>
<dbReference type="GO" id="GO:0000156">
    <property type="term" value="F:phosphorelay response regulator activity"/>
    <property type="evidence" value="ECO:0007669"/>
    <property type="project" value="TreeGrafter"/>
</dbReference>
<dbReference type="GO" id="GO:0000976">
    <property type="term" value="F:transcription cis-regulatory region binding"/>
    <property type="evidence" value="ECO:0007669"/>
    <property type="project" value="TreeGrafter"/>
</dbReference>
<proteinExistence type="predicted"/>
<dbReference type="InterPro" id="IPR036388">
    <property type="entry name" value="WH-like_DNA-bd_sf"/>
</dbReference>
<accession>A0A380TB29</accession>
<dbReference type="Pfam" id="PF00486">
    <property type="entry name" value="Trans_reg_C"/>
    <property type="match status" value="1"/>
</dbReference>
<evidence type="ECO:0000256" key="5">
    <source>
        <dbReference type="ARBA" id="ARBA00023015"/>
    </source>
</evidence>
<keyword evidence="5" id="KW-0805">Transcription regulation</keyword>
<evidence type="ECO:0000256" key="1">
    <source>
        <dbReference type="ARBA" id="ARBA00004496"/>
    </source>
</evidence>
<dbReference type="InterPro" id="IPR011006">
    <property type="entry name" value="CheY-like_superfamily"/>
</dbReference>
<dbReference type="EMBL" id="UIDG01000112">
    <property type="protein sequence ID" value="SUS05609.1"/>
    <property type="molecule type" value="Genomic_DNA"/>
</dbReference>
<dbReference type="GO" id="GO:0032993">
    <property type="term" value="C:protein-DNA complex"/>
    <property type="evidence" value="ECO:0007669"/>
    <property type="project" value="TreeGrafter"/>
</dbReference>
<evidence type="ECO:0000259" key="9">
    <source>
        <dbReference type="PROSITE" id="PS51755"/>
    </source>
</evidence>